<reference evidence="2" key="1">
    <citation type="journal article" date="2010" name="Nat. Biotechnol.">
        <title>Draft genome sequence of the oilseed species Ricinus communis.</title>
        <authorList>
            <person name="Chan A.P."/>
            <person name="Crabtree J."/>
            <person name="Zhao Q."/>
            <person name="Lorenzi H."/>
            <person name="Orvis J."/>
            <person name="Puiu D."/>
            <person name="Melake-Berhan A."/>
            <person name="Jones K.M."/>
            <person name="Redman J."/>
            <person name="Chen G."/>
            <person name="Cahoon E.B."/>
            <person name="Gedil M."/>
            <person name="Stanke M."/>
            <person name="Haas B.J."/>
            <person name="Wortman J.R."/>
            <person name="Fraser-Liggett C.M."/>
            <person name="Ravel J."/>
            <person name="Rabinowicz P.D."/>
        </authorList>
    </citation>
    <scope>NUCLEOTIDE SEQUENCE [LARGE SCALE GENOMIC DNA]</scope>
    <source>
        <strain evidence="2">cv. Hale</strain>
    </source>
</reference>
<dbReference type="Proteomes" id="UP000008311">
    <property type="component" value="Unassembled WGS sequence"/>
</dbReference>
<dbReference type="AlphaFoldDB" id="B9RPZ0"/>
<evidence type="ECO:0000313" key="2">
    <source>
        <dbReference type="Proteomes" id="UP000008311"/>
    </source>
</evidence>
<gene>
    <name evidence="1" type="ORF">RCOM_1660410</name>
</gene>
<keyword evidence="2" id="KW-1185">Reference proteome</keyword>
<proteinExistence type="predicted"/>
<sequence length="144" mass="15695">MGVQTRLLLVVMGVKLVTVLAYRERFSMLLNERGFAAGAGELGIIITTVTARELGDDTTTGATVFVCMPRLISESSDGVVKLVVIGELRTSSKDTQIRPYKLETCSDTSAVTEWLVRPPYSYLLELKEVGGTKVVLRVEVVAKT</sequence>
<protein>
    <submittedName>
        <fullName evidence="1">Uncharacterized protein</fullName>
    </submittedName>
</protein>
<dbReference type="InParanoid" id="B9RPZ0"/>
<evidence type="ECO:0000313" key="1">
    <source>
        <dbReference type="EMBL" id="EEF46551.1"/>
    </source>
</evidence>
<name>B9RPZ0_RICCO</name>
<organism evidence="1 2">
    <name type="scientific">Ricinus communis</name>
    <name type="common">Castor bean</name>
    <dbReference type="NCBI Taxonomy" id="3988"/>
    <lineage>
        <taxon>Eukaryota</taxon>
        <taxon>Viridiplantae</taxon>
        <taxon>Streptophyta</taxon>
        <taxon>Embryophyta</taxon>
        <taxon>Tracheophyta</taxon>
        <taxon>Spermatophyta</taxon>
        <taxon>Magnoliopsida</taxon>
        <taxon>eudicotyledons</taxon>
        <taxon>Gunneridae</taxon>
        <taxon>Pentapetalae</taxon>
        <taxon>rosids</taxon>
        <taxon>fabids</taxon>
        <taxon>Malpighiales</taxon>
        <taxon>Euphorbiaceae</taxon>
        <taxon>Acalyphoideae</taxon>
        <taxon>Acalypheae</taxon>
        <taxon>Ricinus</taxon>
    </lineage>
</organism>
<dbReference type="EMBL" id="EQ973799">
    <property type="protein sequence ID" value="EEF46551.1"/>
    <property type="molecule type" value="Genomic_DNA"/>
</dbReference>
<accession>B9RPZ0</accession>